<sequence length="178" mass="19327">MSNAELLQQWILEALSASGRAGDVLAVSRFVWERHEPDLRANGDLFWTWQVDLREAATALASGGRLVVDGPRWALADGAVAAPAPTGAWQPEEIQVVVDAYVAMLLDDHEGRPVRRREAVAGVVEATGRSGDALERMWSNITHVVQEFGYQPLSHWSPRSNVPAGVRPAVQAALDALS</sequence>
<comment type="caution">
    <text evidence="1">The sequence shown here is derived from an EMBL/GenBank/DDBJ whole genome shotgun (WGS) entry which is preliminary data.</text>
</comment>
<protein>
    <submittedName>
        <fullName evidence="1">Uncharacterized protein</fullName>
    </submittedName>
</protein>
<proteinExistence type="predicted"/>
<dbReference type="RefSeq" id="WP_128220090.1">
    <property type="nucleotide sequence ID" value="NZ_CP034929.1"/>
</dbReference>
<accession>A0ABW1QRH9</accession>
<dbReference type="Proteomes" id="UP001596098">
    <property type="component" value="Unassembled WGS sequence"/>
</dbReference>
<dbReference type="EMBL" id="JBHSQI010000001">
    <property type="protein sequence ID" value="MFC6152077.1"/>
    <property type="molecule type" value="Genomic_DNA"/>
</dbReference>
<gene>
    <name evidence="1" type="ORF">ACFPWU_00135</name>
</gene>
<keyword evidence="2" id="KW-1185">Reference proteome</keyword>
<organism evidence="1 2">
    <name type="scientific">Nocardioides yefusunii</name>
    <dbReference type="NCBI Taxonomy" id="2500546"/>
    <lineage>
        <taxon>Bacteria</taxon>
        <taxon>Bacillati</taxon>
        <taxon>Actinomycetota</taxon>
        <taxon>Actinomycetes</taxon>
        <taxon>Propionibacteriales</taxon>
        <taxon>Nocardioidaceae</taxon>
        <taxon>Nocardioides</taxon>
    </lineage>
</organism>
<reference evidence="2" key="1">
    <citation type="journal article" date="2019" name="Int. J. Syst. Evol. Microbiol.">
        <title>The Global Catalogue of Microorganisms (GCM) 10K type strain sequencing project: providing services to taxonomists for standard genome sequencing and annotation.</title>
        <authorList>
            <consortium name="The Broad Institute Genomics Platform"/>
            <consortium name="The Broad Institute Genome Sequencing Center for Infectious Disease"/>
            <person name="Wu L."/>
            <person name="Ma J."/>
        </authorList>
    </citation>
    <scope>NUCLEOTIDE SEQUENCE [LARGE SCALE GENOMIC DNA]</scope>
    <source>
        <strain evidence="2">DFY28</strain>
    </source>
</reference>
<name>A0ABW1QRH9_9ACTN</name>
<evidence type="ECO:0000313" key="1">
    <source>
        <dbReference type="EMBL" id="MFC6152077.1"/>
    </source>
</evidence>
<evidence type="ECO:0000313" key="2">
    <source>
        <dbReference type="Proteomes" id="UP001596098"/>
    </source>
</evidence>